<keyword evidence="2" id="KW-0689">Ribosomal protein</keyword>
<comment type="caution">
    <text evidence="6">The sequence shown here is derived from an EMBL/GenBank/DDBJ whole genome shotgun (WGS) entry which is preliminary data.</text>
</comment>
<comment type="similarity">
    <text evidence="1">Belongs to the bacterial ribosomal protein bS21 family.</text>
</comment>
<dbReference type="PANTHER" id="PTHR21109:SF0">
    <property type="entry name" value="SMALL RIBOSOMAL SUBUNIT PROTEIN BS21M"/>
    <property type="match status" value="1"/>
</dbReference>
<dbReference type="PRINTS" id="PR00976">
    <property type="entry name" value="RIBOSOMALS21"/>
</dbReference>
<dbReference type="PANTHER" id="PTHR21109">
    <property type="entry name" value="MITOCHONDRIAL 28S RIBOSOMAL PROTEIN S21"/>
    <property type="match status" value="1"/>
</dbReference>
<evidence type="ECO:0000256" key="1">
    <source>
        <dbReference type="ARBA" id="ARBA00006640"/>
    </source>
</evidence>
<evidence type="ECO:0000256" key="2">
    <source>
        <dbReference type="ARBA" id="ARBA00022980"/>
    </source>
</evidence>
<protein>
    <recommendedName>
        <fullName evidence="8">HMA domain-containing protein</fullName>
    </recommendedName>
</protein>
<feature type="transmembrane region" description="Helical" evidence="5">
    <location>
        <begin position="170"/>
        <end position="189"/>
    </location>
</feature>
<dbReference type="AlphaFoldDB" id="A0A498J647"/>
<dbReference type="HAMAP" id="MF_00358">
    <property type="entry name" value="Ribosomal_bS21"/>
    <property type="match status" value="1"/>
</dbReference>
<evidence type="ECO:0000313" key="6">
    <source>
        <dbReference type="EMBL" id="RXH89263.1"/>
    </source>
</evidence>
<dbReference type="GO" id="GO:0005840">
    <property type="term" value="C:ribosome"/>
    <property type="evidence" value="ECO:0007669"/>
    <property type="project" value="UniProtKB-KW"/>
</dbReference>
<feature type="region of interest" description="Disordered" evidence="4">
    <location>
        <begin position="40"/>
        <end position="62"/>
    </location>
</feature>
<feature type="compositionally biased region" description="Low complexity" evidence="4">
    <location>
        <begin position="266"/>
        <end position="281"/>
    </location>
</feature>
<dbReference type="InterPro" id="IPR038380">
    <property type="entry name" value="Ribosomal_bS21_sf"/>
</dbReference>
<organism evidence="6 7">
    <name type="scientific">Malus domestica</name>
    <name type="common">Apple</name>
    <name type="synonym">Pyrus malus</name>
    <dbReference type="NCBI Taxonomy" id="3750"/>
    <lineage>
        <taxon>Eukaryota</taxon>
        <taxon>Viridiplantae</taxon>
        <taxon>Streptophyta</taxon>
        <taxon>Embryophyta</taxon>
        <taxon>Tracheophyta</taxon>
        <taxon>Spermatophyta</taxon>
        <taxon>Magnoliopsida</taxon>
        <taxon>eudicotyledons</taxon>
        <taxon>Gunneridae</taxon>
        <taxon>Pentapetalae</taxon>
        <taxon>rosids</taxon>
        <taxon>fabids</taxon>
        <taxon>Rosales</taxon>
        <taxon>Rosaceae</taxon>
        <taxon>Amygdaloideae</taxon>
        <taxon>Maleae</taxon>
        <taxon>Malus</taxon>
    </lineage>
</organism>
<dbReference type="GO" id="GO:0003735">
    <property type="term" value="F:structural constituent of ribosome"/>
    <property type="evidence" value="ECO:0007669"/>
    <property type="project" value="InterPro"/>
</dbReference>
<name>A0A498J647_MALDO</name>
<dbReference type="STRING" id="3750.A0A498J647"/>
<keyword evidence="7" id="KW-1185">Reference proteome</keyword>
<keyword evidence="5" id="KW-1133">Transmembrane helix</keyword>
<evidence type="ECO:0008006" key="8">
    <source>
        <dbReference type="Google" id="ProtNLM"/>
    </source>
</evidence>
<evidence type="ECO:0000313" key="7">
    <source>
        <dbReference type="Proteomes" id="UP000290289"/>
    </source>
</evidence>
<dbReference type="EMBL" id="RDQH01000335">
    <property type="protein sequence ID" value="RXH89263.1"/>
    <property type="molecule type" value="Genomic_DNA"/>
</dbReference>
<proteinExistence type="inferred from homology"/>
<dbReference type="GO" id="GO:1990904">
    <property type="term" value="C:ribonucleoprotein complex"/>
    <property type="evidence" value="ECO:0007669"/>
    <property type="project" value="UniProtKB-KW"/>
</dbReference>
<dbReference type="Proteomes" id="UP000290289">
    <property type="component" value="Chromosome 9"/>
</dbReference>
<dbReference type="InterPro" id="IPR001911">
    <property type="entry name" value="Ribosomal_bS21"/>
</dbReference>
<feature type="region of interest" description="Disordered" evidence="4">
    <location>
        <begin position="256"/>
        <end position="296"/>
    </location>
</feature>
<reference evidence="6 7" key="1">
    <citation type="submission" date="2018-10" db="EMBL/GenBank/DDBJ databases">
        <title>A high-quality apple genome assembly.</title>
        <authorList>
            <person name="Hu J."/>
        </authorList>
    </citation>
    <scope>NUCLEOTIDE SEQUENCE [LARGE SCALE GENOMIC DNA]</scope>
    <source>
        <strain evidence="7">cv. HFTH1</strain>
        <tissue evidence="6">Young leaf</tissue>
    </source>
</reference>
<keyword evidence="5" id="KW-0812">Transmembrane</keyword>
<dbReference type="Pfam" id="PF01165">
    <property type="entry name" value="Ribosomal_S21"/>
    <property type="match status" value="1"/>
</dbReference>
<feature type="compositionally biased region" description="Low complexity" evidence="4">
    <location>
        <begin position="40"/>
        <end position="49"/>
    </location>
</feature>
<dbReference type="NCBIfam" id="TIGR00030">
    <property type="entry name" value="S21p"/>
    <property type="match status" value="1"/>
</dbReference>
<gene>
    <name evidence="6" type="ORF">DVH24_031620</name>
</gene>
<keyword evidence="3" id="KW-0687">Ribonucleoprotein</keyword>
<sequence length="489" mass="54541">MVNIHVSPQTWCDPVDAEPLFLARALTLSHHPWLPHPLSATCSPSSASQSHRKPKSHQPSSPFYRLRSPEIELVPLPAQGAHSAAAASSIESVICPSLAHASVLFFKSAYNVQVIVDDNEPEERLLGRFRREVMRAGVIQEVKRRRYFENKQDEKKRRTRDATKRNKRRSVFQFLLVTLCPAFHFFWLVTPLENGARVLYQPASLFKTLSAEAGRVSYSIDAEAGMAYVAGTVDPNILLTSFAKAGKHAQLLRVHSDSGHHRSHFSNSVGNSSTGNVNRSVKPPPQDNQYRLGDGGSGYGYGTKSNQYRLVDGSSGSGYVSKSNQCEQDRSLSCELKLDTGAPGWHKTMTKVLSKIKGVSYTIDTQAGIAYVSGTIEADMLLKLLAKSGKHAELLRVDSGYKHQFYEAKPVANYRTGQGYGNYYNNNHHYGYYGHNGSYGTTIPYHHHSQYYPSYHETRATPPALRFPQPPPPMQVHPFYDPDTQCTIM</sequence>
<evidence type="ECO:0000256" key="3">
    <source>
        <dbReference type="ARBA" id="ARBA00023274"/>
    </source>
</evidence>
<keyword evidence="5" id="KW-0472">Membrane</keyword>
<dbReference type="Gene3D" id="1.20.5.1150">
    <property type="entry name" value="Ribosomal protein S8"/>
    <property type="match status" value="1"/>
</dbReference>
<evidence type="ECO:0000256" key="4">
    <source>
        <dbReference type="SAM" id="MobiDB-lite"/>
    </source>
</evidence>
<dbReference type="Gene3D" id="3.30.70.100">
    <property type="match status" value="1"/>
</dbReference>
<accession>A0A498J647</accession>
<dbReference type="GO" id="GO:0006412">
    <property type="term" value="P:translation"/>
    <property type="evidence" value="ECO:0007669"/>
    <property type="project" value="InterPro"/>
</dbReference>
<evidence type="ECO:0000256" key="5">
    <source>
        <dbReference type="SAM" id="Phobius"/>
    </source>
</evidence>